<evidence type="ECO:0000313" key="5">
    <source>
        <dbReference type="EMBL" id="MDQ7909287.1"/>
    </source>
</evidence>
<feature type="chain" id="PRO_5047375158" evidence="2">
    <location>
        <begin position="30"/>
        <end position="374"/>
    </location>
</feature>
<dbReference type="SUPFAM" id="SSF55846">
    <property type="entry name" value="N-acetylmuramoyl-L-alanine amidase-like"/>
    <property type="match status" value="1"/>
</dbReference>
<dbReference type="InterPro" id="IPR015510">
    <property type="entry name" value="PGRP"/>
</dbReference>
<dbReference type="Gene3D" id="1.10.101.10">
    <property type="entry name" value="PGBD-like superfamily/PGBD"/>
    <property type="match status" value="2"/>
</dbReference>
<sequence length="374" mass="39709">MTLDRRTLIKTGVGAAAVGGLTLPGVAQAAPSTADAPAPRPFIDQIITGTSWAARAPSGTPTLNTGTTQKVVIHHTAYPNSTDYSVNQAIWLARDIQNLHMDGNGWLDSGQHFTVSRGGFVLEGRAGSLAALRGGTQQVVGAHSPGENGRAIGIENEGIYVEEAPPRSMLAGLTALCVEICQRYGLGAHVLFGHWDFRETQCPGIEFYKLFPKVRRDVARALGQRPSTIPARTWPNVLSPSTGPVVRLAQYLLRTHGYPVQPTGTFDPGTVTAVNDFQVRNGMPAAGLGEVLGGTWDVLVPALDGRSTGDAVLGLQSILLPKGYPVELTGTFDVATRDAVRKVQRLHGLAPTGKVDLATWCAVAGGIVRQEFQR</sequence>
<dbReference type="InterPro" id="IPR006311">
    <property type="entry name" value="TAT_signal"/>
</dbReference>
<dbReference type="PROSITE" id="PS51318">
    <property type="entry name" value="TAT"/>
    <property type="match status" value="1"/>
</dbReference>
<dbReference type="Pfam" id="PF01510">
    <property type="entry name" value="Amidase_2"/>
    <property type="match status" value="1"/>
</dbReference>
<dbReference type="SMART" id="SM00701">
    <property type="entry name" value="PGRP"/>
    <property type="match status" value="1"/>
</dbReference>
<feature type="signal peptide" evidence="2">
    <location>
        <begin position="1"/>
        <end position="29"/>
    </location>
</feature>
<evidence type="ECO:0000256" key="2">
    <source>
        <dbReference type="SAM" id="SignalP"/>
    </source>
</evidence>
<feature type="domain" description="Peptidoglycan recognition protein family" evidence="4">
    <location>
        <begin position="44"/>
        <end position="198"/>
    </location>
</feature>
<dbReference type="PANTHER" id="PTHR11022:SF41">
    <property type="entry name" value="PEPTIDOGLYCAN-RECOGNITION PROTEIN LC-RELATED"/>
    <property type="match status" value="1"/>
</dbReference>
<dbReference type="InterPro" id="IPR002477">
    <property type="entry name" value="Peptidoglycan-bd-like"/>
</dbReference>
<dbReference type="CDD" id="cd06583">
    <property type="entry name" value="PGRP"/>
    <property type="match status" value="1"/>
</dbReference>
<dbReference type="InterPro" id="IPR002502">
    <property type="entry name" value="Amidase_domain"/>
</dbReference>
<dbReference type="Proteomes" id="UP001230908">
    <property type="component" value="Unassembled WGS sequence"/>
</dbReference>
<proteinExistence type="inferred from homology"/>
<name>A0ABU0ZS21_9ACTN</name>
<protein>
    <submittedName>
        <fullName evidence="5">Peptidoglycan-binding protein</fullName>
    </submittedName>
</protein>
<dbReference type="Pfam" id="PF01471">
    <property type="entry name" value="PG_binding_1"/>
    <property type="match status" value="2"/>
</dbReference>
<dbReference type="Gene3D" id="3.40.80.10">
    <property type="entry name" value="Peptidoglycan recognition protein-like"/>
    <property type="match status" value="1"/>
</dbReference>
<dbReference type="InterPro" id="IPR036365">
    <property type="entry name" value="PGBD-like_sf"/>
</dbReference>
<evidence type="ECO:0000259" key="4">
    <source>
        <dbReference type="SMART" id="SM00701"/>
    </source>
</evidence>
<comment type="similarity">
    <text evidence="1">Belongs to the N-acetylmuramoyl-L-alanine amidase 2 family.</text>
</comment>
<dbReference type="InterPro" id="IPR036505">
    <property type="entry name" value="Amidase/PGRP_sf"/>
</dbReference>
<feature type="domain" description="N-acetylmuramoyl-L-alanine amidase" evidence="3">
    <location>
        <begin position="56"/>
        <end position="204"/>
    </location>
</feature>
<reference evidence="5 6" key="1">
    <citation type="submission" date="2023-08" db="EMBL/GenBank/DDBJ databases">
        <title>Phytohabitans sansha sp. nov., isolated from marine sediment.</title>
        <authorList>
            <person name="Zhao Y."/>
            <person name="Yi K."/>
        </authorList>
    </citation>
    <scope>NUCLEOTIDE SEQUENCE [LARGE SCALE GENOMIC DNA]</scope>
    <source>
        <strain evidence="5 6">ZYX-F-186</strain>
    </source>
</reference>
<dbReference type="EMBL" id="JAVHUY010000040">
    <property type="protein sequence ID" value="MDQ7909287.1"/>
    <property type="molecule type" value="Genomic_DNA"/>
</dbReference>
<dbReference type="SMART" id="SM00644">
    <property type="entry name" value="Ami_2"/>
    <property type="match status" value="1"/>
</dbReference>
<comment type="caution">
    <text evidence="5">The sequence shown here is derived from an EMBL/GenBank/DDBJ whole genome shotgun (WGS) entry which is preliminary data.</text>
</comment>
<evidence type="ECO:0000259" key="3">
    <source>
        <dbReference type="SMART" id="SM00644"/>
    </source>
</evidence>
<dbReference type="InterPro" id="IPR006619">
    <property type="entry name" value="PGRP_domain_met/bac"/>
</dbReference>
<dbReference type="RefSeq" id="WP_308716543.1">
    <property type="nucleotide sequence ID" value="NZ_JAVHUY010000040.1"/>
</dbReference>
<dbReference type="SUPFAM" id="SSF47090">
    <property type="entry name" value="PGBD-like"/>
    <property type="match status" value="2"/>
</dbReference>
<keyword evidence="2" id="KW-0732">Signal</keyword>
<organism evidence="5 6">
    <name type="scientific">Phytohabitans maris</name>
    <dbReference type="NCBI Taxonomy" id="3071409"/>
    <lineage>
        <taxon>Bacteria</taxon>
        <taxon>Bacillati</taxon>
        <taxon>Actinomycetota</taxon>
        <taxon>Actinomycetes</taxon>
        <taxon>Micromonosporales</taxon>
        <taxon>Micromonosporaceae</taxon>
    </lineage>
</organism>
<dbReference type="InterPro" id="IPR036366">
    <property type="entry name" value="PGBDSf"/>
</dbReference>
<keyword evidence="6" id="KW-1185">Reference proteome</keyword>
<accession>A0ABU0ZS21</accession>
<evidence type="ECO:0000256" key="1">
    <source>
        <dbReference type="ARBA" id="ARBA00007553"/>
    </source>
</evidence>
<evidence type="ECO:0000313" key="6">
    <source>
        <dbReference type="Proteomes" id="UP001230908"/>
    </source>
</evidence>
<dbReference type="PANTHER" id="PTHR11022">
    <property type="entry name" value="PEPTIDOGLYCAN RECOGNITION PROTEIN"/>
    <property type="match status" value="1"/>
</dbReference>
<gene>
    <name evidence="5" type="ORF">RB614_32680</name>
</gene>